<dbReference type="GeneID" id="31606191"/>
<accession>A0A1V8Q3H5</accession>
<dbReference type="RefSeq" id="WP_003840411.1">
    <property type="nucleotide sequence ID" value="NZ_BCYE01000003.1"/>
</dbReference>
<proteinExistence type="predicted"/>
<organism evidence="1 2">
    <name type="scientific">Bifidobacterium dentium</name>
    <dbReference type="NCBI Taxonomy" id="1689"/>
    <lineage>
        <taxon>Bacteria</taxon>
        <taxon>Bacillati</taxon>
        <taxon>Actinomycetota</taxon>
        <taxon>Actinomycetes</taxon>
        <taxon>Bifidobacteriales</taxon>
        <taxon>Bifidobacteriaceae</taxon>
        <taxon>Bifidobacterium</taxon>
    </lineage>
</organism>
<evidence type="ECO:0000313" key="1">
    <source>
        <dbReference type="EMBL" id="KAB7462013.1"/>
    </source>
</evidence>
<sequence length="149" mass="16959">MDFYDLDYIVSHQSSDSALRVAAILVLLVTGMVFGVLYLRDRIRTRWRDVGVGALVLSLILIGVQAEQYLQVSNRISQSQLLVSFIKGVAKDQHVPEDEVLVNSTSLKDGIIVRFNERDYLVHLNDDNNSYTLERTHIIDHNVYVNGNR</sequence>
<reference evidence="1 2" key="1">
    <citation type="journal article" date="2019" name="Nat. Med.">
        <title>A library of human gut bacterial isolates paired with longitudinal multiomics data enables mechanistic microbiome research.</title>
        <authorList>
            <person name="Poyet M."/>
            <person name="Groussin M."/>
            <person name="Gibbons S.M."/>
            <person name="Avila-Pacheco J."/>
            <person name="Jiang X."/>
            <person name="Kearney S.M."/>
            <person name="Perrotta A.R."/>
            <person name="Berdy B."/>
            <person name="Zhao S."/>
            <person name="Lieberman T.D."/>
            <person name="Swanson P.K."/>
            <person name="Smith M."/>
            <person name="Roesemann S."/>
            <person name="Alexander J.E."/>
            <person name="Rich S.A."/>
            <person name="Livny J."/>
            <person name="Vlamakis H."/>
            <person name="Clish C."/>
            <person name="Bullock K."/>
            <person name="Deik A."/>
            <person name="Scott J."/>
            <person name="Pierce K.A."/>
            <person name="Xavier R.J."/>
            <person name="Alm E.J."/>
        </authorList>
    </citation>
    <scope>NUCLEOTIDE SEQUENCE [LARGE SCALE GENOMIC DNA]</scope>
    <source>
        <strain evidence="1 2">BIOML-A2</strain>
    </source>
</reference>
<evidence type="ECO:0000313" key="2">
    <source>
        <dbReference type="Proteomes" id="UP000429211"/>
    </source>
</evidence>
<name>A0A1V8Q3H5_9BIFI</name>
<dbReference type="AlphaFoldDB" id="A0A1V8Q3H5"/>
<dbReference type="Proteomes" id="UP000429211">
    <property type="component" value="Unassembled WGS sequence"/>
</dbReference>
<dbReference type="InterPro" id="IPR021707">
    <property type="entry name" value="DUF3290"/>
</dbReference>
<dbReference type="Pfam" id="PF11694">
    <property type="entry name" value="DUF3290"/>
    <property type="match status" value="1"/>
</dbReference>
<protein>
    <submittedName>
        <fullName evidence="1">DUF3290 domain-containing protein</fullName>
    </submittedName>
</protein>
<gene>
    <name evidence="1" type="ORF">GBB04_03270</name>
</gene>
<dbReference type="EMBL" id="WDPD01000002">
    <property type="protein sequence ID" value="KAB7462013.1"/>
    <property type="molecule type" value="Genomic_DNA"/>
</dbReference>
<comment type="caution">
    <text evidence="1">The sequence shown here is derived from an EMBL/GenBank/DDBJ whole genome shotgun (WGS) entry which is preliminary data.</text>
</comment>
<dbReference type="OMA" id="MIVRIDS"/>